<dbReference type="Pfam" id="PF00005">
    <property type="entry name" value="ABC_tran"/>
    <property type="match status" value="1"/>
</dbReference>
<evidence type="ECO:0000256" key="1">
    <source>
        <dbReference type="ARBA" id="ARBA00022448"/>
    </source>
</evidence>
<sequence length="202" mass="22251">MEELLVLKNISKTFKQKEALKDINIQINAGEILGFLGPSGSGKTTTIKIVTGQLQQTNGEAKILGTDTRKITENIYEQIGIVTDTSGVYEEFSVYDNLLVFAKVLNVSASVIDPLLTKVRLIEQKKQLASKLSKGQRQRLVLARAVMHQPKLLFLDEPTSGLDPTTAAEVHKLLLSLKEQGMGIFLTTHNMEEATKLCDQVA</sequence>
<proteinExistence type="predicted"/>
<dbReference type="InterPro" id="IPR003593">
    <property type="entry name" value="AAA+_ATPase"/>
</dbReference>
<dbReference type="SMART" id="SM00382">
    <property type="entry name" value="AAA"/>
    <property type="match status" value="1"/>
</dbReference>
<dbReference type="Gene3D" id="3.40.50.300">
    <property type="entry name" value="P-loop containing nucleotide triphosphate hydrolases"/>
    <property type="match status" value="1"/>
</dbReference>
<keyword evidence="6" id="KW-1185">Reference proteome</keyword>
<dbReference type="CDD" id="cd03230">
    <property type="entry name" value="ABC_DR_subfamily_A"/>
    <property type="match status" value="1"/>
</dbReference>
<dbReference type="InterPro" id="IPR003439">
    <property type="entry name" value="ABC_transporter-like_ATP-bd"/>
</dbReference>
<evidence type="ECO:0000313" key="5">
    <source>
        <dbReference type="EMBL" id="OTN76851.1"/>
    </source>
</evidence>
<dbReference type="InterPro" id="IPR017871">
    <property type="entry name" value="ABC_transporter-like_CS"/>
</dbReference>
<evidence type="ECO:0000256" key="2">
    <source>
        <dbReference type="ARBA" id="ARBA00022741"/>
    </source>
</evidence>
<feature type="domain" description="ABC transporter" evidence="4">
    <location>
        <begin position="5"/>
        <end position="202"/>
    </location>
</feature>
<evidence type="ECO:0000313" key="6">
    <source>
        <dbReference type="Proteomes" id="UP000195043"/>
    </source>
</evidence>
<dbReference type="GO" id="GO:0016887">
    <property type="term" value="F:ATP hydrolysis activity"/>
    <property type="evidence" value="ECO:0007669"/>
    <property type="project" value="InterPro"/>
</dbReference>
<dbReference type="PROSITE" id="PS50893">
    <property type="entry name" value="ABC_TRANSPORTER_2"/>
    <property type="match status" value="1"/>
</dbReference>
<keyword evidence="3" id="KW-0067">ATP-binding</keyword>
<keyword evidence="1" id="KW-0813">Transport</keyword>
<comment type="caution">
    <text evidence="5">The sequence shown here is derived from an EMBL/GenBank/DDBJ whole genome shotgun (WGS) entry which is preliminary data.</text>
</comment>
<dbReference type="STRING" id="1834191.A5886_001930"/>
<dbReference type="PROSITE" id="PS00211">
    <property type="entry name" value="ABC_TRANSPORTER_1"/>
    <property type="match status" value="1"/>
</dbReference>
<evidence type="ECO:0000256" key="3">
    <source>
        <dbReference type="ARBA" id="ARBA00022840"/>
    </source>
</evidence>
<gene>
    <name evidence="5" type="ORF">A5886_001930</name>
</gene>
<dbReference type="Proteomes" id="UP000195043">
    <property type="component" value="Unassembled WGS sequence"/>
</dbReference>
<keyword evidence="2" id="KW-0547">Nucleotide-binding</keyword>
<accession>A0A242A7Z8</accession>
<name>A0A242A7Z8_9ENTE</name>
<dbReference type="PANTHER" id="PTHR42711">
    <property type="entry name" value="ABC TRANSPORTER ATP-BINDING PROTEIN"/>
    <property type="match status" value="1"/>
</dbReference>
<dbReference type="GO" id="GO:0005524">
    <property type="term" value="F:ATP binding"/>
    <property type="evidence" value="ECO:0007669"/>
    <property type="project" value="UniProtKB-KW"/>
</dbReference>
<dbReference type="PANTHER" id="PTHR42711:SF13">
    <property type="entry name" value="ABC TRANSPORTER, ATP-BINDING PROTEIN"/>
    <property type="match status" value="1"/>
</dbReference>
<reference evidence="5 6" key="1">
    <citation type="submission" date="2017-05" db="EMBL/GenBank/DDBJ databases">
        <title>The Genome Sequence of Enterococcus sp. 8G7_MSG3316.</title>
        <authorList>
            <consortium name="The Broad Institute Genomics Platform"/>
            <consortium name="The Broad Institute Genomic Center for Infectious Diseases"/>
            <person name="Earl A."/>
            <person name="Manson A."/>
            <person name="Schwartman J."/>
            <person name="Gilmore M."/>
            <person name="Abouelleil A."/>
            <person name="Cao P."/>
            <person name="Chapman S."/>
            <person name="Cusick C."/>
            <person name="Shea T."/>
            <person name="Young S."/>
            <person name="Neafsey D."/>
            <person name="Nusbaum C."/>
            <person name="Birren B."/>
        </authorList>
    </citation>
    <scope>NUCLEOTIDE SEQUENCE [LARGE SCALE GENOMIC DNA]</scope>
    <source>
        <strain evidence="5 6">8G7_MSG3316</strain>
    </source>
</reference>
<protein>
    <recommendedName>
        <fullName evidence="4">ABC transporter domain-containing protein</fullName>
    </recommendedName>
</protein>
<organism evidence="5 6">
    <name type="scientific">Candidatus Enterococcus testudinis</name>
    <dbReference type="NCBI Taxonomy" id="1834191"/>
    <lineage>
        <taxon>Bacteria</taxon>
        <taxon>Bacillati</taxon>
        <taxon>Bacillota</taxon>
        <taxon>Bacilli</taxon>
        <taxon>Lactobacillales</taxon>
        <taxon>Enterococcaceae</taxon>
        <taxon>Enterococcus</taxon>
    </lineage>
</organism>
<evidence type="ECO:0000259" key="4">
    <source>
        <dbReference type="PROSITE" id="PS50893"/>
    </source>
</evidence>
<dbReference type="SUPFAM" id="SSF52540">
    <property type="entry name" value="P-loop containing nucleoside triphosphate hydrolases"/>
    <property type="match status" value="1"/>
</dbReference>
<dbReference type="EMBL" id="NGKU01000001">
    <property type="protein sequence ID" value="OTN76851.1"/>
    <property type="molecule type" value="Genomic_DNA"/>
</dbReference>
<dbReference type="InterPro" id="IPR027417">
    <property type="entry name" value="P-loop_NTPase"/>
</dbReference>
<dbReference type="InterPro" id="IPR050763">
    <property type="entry name" value="ABC_transporter_ATP-binding"/>
</dbReference>
<dbReference type="AlphaFoldDB" id="A0A242A7Z8"/>